<feature type="transmembrane region" description="Helical" evidence="1">
    <location>
        <begin position="291"/>
        <end position="315"/>
    </location>
</feature>
<protein>
    <submittedName>
        <fullName evidence="2">YybS family protein</fullName>
    </submittedName>
</protein>
<sequence length="333" mass="37054">MENRTNSTKSTVEAGLISAIIVVLMLITGYVPMIAFLGTLILPIPVAILYLRHNFKVTLTAIIVSTIITAMLFNPIQAALSALSFGFTGLVFGYSIRKNKSINFTLIILTLASLLAIVINFLITILIIQKTSITGFFTTTVNQFNDMMKETIPMVKELYVKAGMTEEQINQSLSVFNMLTPQYILNFLAAALIMQSIVSSFVNYAVSRAVLRRFGYNLKKFTPFTEFYINSFIGALIVMPVPLGVLLSAKNIPIGKPILVSGQVIMQFAFLLVGISVVSYYLKNRFKLTNAIITIIVIFLALNPMFGTILVYLGLIDMLFDFRKINPNRILKK</sequence>
<dbReference type="PANTHER" id="PTHR41324:SF1">
    <property type="entry name" value="DUF2232 DOMAIN-CONTAINING PROTEIN"/>
    <property type="match status" value="1"/>
</dbReference>
<keyword evidence="1" id="KW-0472">Membrane</keyword>
<feature type="transmembrane region" description="Helical" evidence="1">
    <location>
        <begin position="104"/>
        <end position="128"/>
    </location>
</feature>
<name>A0ABS1TDV3_9CLOT</name>
<dbReference type="Pfam" id="PF09991">
    <property type="entry name" value="DUF2232"/>
    <property type="match status" value="1"/>
</dbReference>
<dbReference type="EMBL" id="JAESWC010000014">
    <property type="protein sequence ID" value="MBL4937480.1"/>
    <property type="molecule type" value="Genomic_DNA"/>
</dbReference>
<dbReference type="InterPro" id="IPR018710">
    <property type="entry name" value="DUF2232"/>
</dbReference>
<dbReference type="RefSeq" id="WP_202750228.1">
    <property type="nucleotide sequence ID" value="NZ_JAESWC010000014.1"/>
</dbReference>
<accession>A0ABS1TDV3</accession>
<feature type="transmembrane region" description="Helical" evidence="1">
    <location>
        <begin position="183"/>
        <end position="206"/>
    </location>
</feature>
<comment type="caution">
    <text evidence="2">The sequence shown here is derived from an EMBL/GenBank/DDBJ whole genome shotgun (WGS) entry which is preliminary data.</text>
</comment>
<dbReference type="PANTHER" id="PTHR41324">
    <property type="entry name" value="MEMBRANE PROTEIN-RELATED"/>
    <property type="match status" value="1"/>
</dbReference>
<keyword evidence="1" id="KW-0812">Transmembrane</keyword>
<feature type="transmembrane region" description="Helical" evidence="1">
    <location>
        <begin position="258"/>
        <end position="282"/>
    </location>
</feature>
<proteinExistence type="predicted"/>
<keyword evidence="3" id="KW-1185">Reference proteome</keyword>
<evidence type="ECO:0000256" key="1">
    <source>
        <dbReference type="SAM" id="Phobius"/>
    </source>
</evidence>
<evidence type="ECO:0000313" key="3">
    <source>
        <dbReference type="Proteomes" id="UP000632377"/>
    </source>
</evidence>
<feature type="transmembrane region" description="Helical" evidence="1">
    <location>
        <begin position="79"/>
        <end position="97"/>
    </location>
</feature>
<reference evidence="2 3" key="1">
    <citation type="submission" date="2021-01" db="EMBL/GenBank/DDBJ databases">
        <title>Genome public.</title>
        <authorList>
            <person name="Liu C."/>
            <person name="Sun Q."/>
        </authorList>
    </citation>
    <scope>NUCLEOTIDE SEQUENCE [LARGE SCALE GENOMIC DNA]</scope>
    <source>
        <strain evidence="2 3">YIM B02515</strain>
    </source>
</reference>
<evidence type="ECO:0000313" key="2">
    <source>
        <dbReference type="EMBL" id="MBL4937480.1"/>
    </source>
</evidence>
<organism evidence="2 3">
    <name type="scientific">Clostridium rhizosphaerae</name>
    <dbReference type="NCBI Taxonomy" id="2803861"/>
    <lineage>
        <taxon>Bacteria</taxon>
        <taxon>Bacillati</taxon>
        <taxon>Bacillota</taxon>
        <taxon>Clostridia</taxon>
        <taxon>Eubacteriales</taxon>
        <taxon>Clostridiaceae</taxon>
        <taxon>Clostridium</taxon>
    </lineage>
</organism>
<dbReference type="Proteomes" id="UP000632377">
    <property type="component" value="Unassembled WGS sequence"/>
</dbReference>
<feature type="transmembrane region" description="Helical" evidence="1">
    <location>
        <begin position="227"/>
        <end position="246"/>
    </location>
</feature>
<feature type="transmembrane region" description="Helical" evidence="1">
    <location>
        <begin position="16"/>
        <end position="42"/>
    </location>
</feature>
<keyword evidence="1" id="KW-1133">Transmembrane helix</keyword>
<gene>
    <name evidence="2" type="ORF">JK636_17305</name>
</gene>